<evidence type="ECO:0000256" key="5">
    <source>
        <dbReference type="SAM" id="MobiDB-lite"/>
    </source>
</evidence>
<feature type="coiled-coil region" evidence="4">
    <location>
        <begin position="613"/>
        <end position="650"/>
    </location>
</feature>
<evidence type="ECO:0000313" key="7">
    <source>
        <dbReference type="EMBL" id="EFJ17709.1"/>
    </source>
</evidence>
<evidence type="ECO:0000256" key="2">
    <source>
        <dbReference type="ARBA" id="ARBA00006732"/>
    </source>
</evidence>
<dbReference type="STRING" id="88036.D8SCH3"/>
<dbReference type="Proteomes" id="UP000001514">
    <property type="component" value="Unassembled WGS sequence"/>
</dbReference>
<dbReference type="Pfam" id="PF06584">
    <property type="entry name" value="DIRP"/>
    <property type="match status" value="1"/>
</dbReference>
<evidence type="ECO:0000313" key="8">
    <source>
        <dbReference type="Proteomes" id="UP000001514"/>
    </source>
</evidence>
<evidence type="ECO:0000256" key="3">
    <source>
        <dbReference type="ARBA" id="ARBA00023242"/>
    </source>
</evidence>
<feature type="compositionally biased region" description="Polar residues" evidence="5">
    <location>
        <begin position="84"/>
        <end position="94"/>
    </location>
</feature>
<proteinExistence type="inferred from homology"/>
<dbReference type="InParanoid" id="D8SCH3"/>
<dbReference type="GO" id="GO:0006357">
    <property type="term" value="P:regulation of transcription by RNA polymerase II"/>
    <property type="evidence" value="ECO:0000318"/>
    <property type="project" value="GO_Central"/>
</dbReference>
<dbReference type="GO" id="GO:0005654">
    <property type="term" value="C:nucleoplasm"/>
    <property type="evidence" value="ECO:0000318"/>
    <property type="project" value="GO_Central"/>
</dbReference>
<sequence>MKTRRNKSVSARQASTANGGKAALGGPSPAKKPRTNRPRVAGNKIPHFLLEEAKTKNGKSVDDDNSDDYDFNNVVKAVALTLAEASQNGSESESPTPPKAKENGKATRARPSEPDTTSTGDKNNGRRPPSKRIRNRRESRENLEEEREGSDMGVVEDSKPQKTRFLPQRSKKRSRQLFSSGDEISGLDALATLADLSLSGLLPSPTNEAGGDGTAPEQQKLQDLVTQVLRSERGSVKKEQREEGRAKEQSNKKQPSASPDAKRKKKRTEKSEAGTSTKPDEKALPFVYKPHGRTKRISTSKLHRHSRHDGFDESAQDGDFEPRSKRKHTSEKETRTYCPHTTAEFGPSSAKARLLHCLSIPRVRQWCVYEWFYSAIDLPWFARNEFVEYLNHAGLGHVSKLTRTEWTVIRSSLGKPRRLSQKFLQVEREKLEAYRDTVRAHYHDIRNDKSGCCLPPDLARPLTVGQRVIARHPKNGEIHDGRILTVDRNRCRVQFERTELGVEFVLDINAMPVNPLENMSDIMRKRRIIDLSSSGHRIGAGNTRNALNDRLDRPYATPSQYFLSTLSHRAQMDNVDSVLLAKAAANEAVAAVQQGQPSSSIQAQAREADICALAELSRQLDKKEALLVELRRMNDEADRSAGEAESLRNSEAFKIQYATVVLQLKNVNKQVSAAVVQLRERNRYQENLVAPWHSPPCAAADGAVAGLGAGSPAEEISLTTRKDARSMVSAFVQAVCCLKEGEDALSRLGKQHNYVDGQPAKEGGTGTGTGLGFGSSPPANHHQSQGFDKSQTLPQDTQATSQVPTAPYPPDIDAYIPAEFIASCLTTLLMIKTCTERQLPPSDVAVMFENVLENLRPHNATNHQIYKEVEQCFDVLKNQVTAQVSIRSNISLPVDCHLQ</sequence>
<dbReference type="Gramene" id="EFJ17709">
    <property type="protein sequence ID" value="EFJ17709"/>
    <property type="gene ID" value="SELMODRAFT_420594"/>
</dbReference>
<dbReference type="GO" id="GO:0051726">
    <property type="term" value="P:regulation of cell cycle"/>
    <property type="evidence" value="ECO:0000318"/>
    <property type="project" value="GO_Central"/>
</dbReference>
<comment type="similarity">
    <text evidence="2">Belongs to the lin-9 family.</text>
</comment>
<feature type="compositionally biased region" description="Basic residues" evidence="5">
    <location>
        <begin position="290"/>
        <end position="307"/>
    </location>
</feature>
<evidence type="ECO:0000256" key="1">
    <source>
        <dbReference type="ARBA" id="ARBA00004123"/>
    </source>
</evidence>
<feature type="compositionally biased region" description="Polar residues" evidence="5">
    <location>
        <begin position="216"/>
        <end position="229"/>
    </location>
</feature>
<feature type="region of interest" description="Disordered" evidence="5">
    <location>
        <begin position="82"/>
        <end position="185"/>
    </location>
</feature>
<evidence type="ECO:0000256" key="4">
    <source>
        <dbReference type="SAM" id="Coils"/>
    </source>
</evidence>
<gene>
    <name evidence="7" type="ORF">SELMODRAFT_420594</name>
</gene>
<dbReference type="Pfam" id="PF19438">
    <property type="entry name" value="LIN9_C"/>
    <property type="match status" value="1"/>
</dbReference>
<feature type="compositionally biased region" description="Polar residues" evidence="5">
    <location>
        <begin position="8"/>
        <end position="18"/>
    </location>
</feature>
<dbReference type="HOGENOM" id="CLU_007109_0_0_1"/>
<name>D8SCH3_SELML</name>
<keyword evidence="4" id="KW-0175">Coiled coil</keyword>
<dbReference type="FunCoup" id="D8SCH3">
    <property type="interactions" value="917"/>
</dbReference>
<feature type="region of interest" description="Disordered" evidence="5">
    <location>
        <begin position="755"/>
        <end position="808"/>
    </location>
</feature>
<organism evidence="8">
    <name type="scientific">Selaginella moellendorffii</name>
    <name type="common">Spikemoss</name>
    <dbReference type="NCBI Taxonomy" id="88036"/>
    <lineage>
        <taxon>Eukaryota</taxon>
        <taxon>Viridiplantae</taxon>
        <taxon>Streptophyta</taxon>
        <taxon>Embryophyta</taxon>
        <taxon>Tracheophyta</taxon>
        <taxon>Lycopodiopsida</taxon>
        <taxon>Selaginellales</taxon>
        <taxon>Selaginellaceae</taxon>
        <taxon>Selaginella</taxon>
    </lineage>
</organism>
<dbReference type="InterPro" id="IPR033471">
    <property type="entry name" value="DIRP"/>
</dbReference>
<dbReference type="KEGG" id="smo:SELMODRAFT_420594"/>
<dbReference type="InterPro" id="IPR010561">
    <property type="entry name" value="LIN-9/ALY1"/>
</dbReference>
<accession>D8SCH3</accession>
<dbReference type="InterPro" id="IPR045831">
    <property type="entry name" value="LIN9_C"/>
</dbReference>
<dbReference type="OrthoDB" id="2339771at2759"/>
<dbReference type="AlphaFoldDB" id="D8SCH3"/>
<protein>
    <recommendedName>
        <fullName evidence="6">DIRP domain-containing protein</fullName>
    </recommendedName>
</protein>
<feature type="region of interest" description="Disordered" evidence="5">
    <location>
        <begin position="199"/>
        <end position="335"/>
    </location>
</feature>
<dbReference type="PANTHER" id="PTHR21689:SF2">
    <property type="entry name" value="PROTEIN LIN-9 HOMOLOG"/>
    <property type="match status" value="1"/>
</dbReference>
<feature type="compositionally biased region" description="Basic and acidic residues" evidence="5">
    <location>
        <begin position="230"/>
        <end position="251"/>
    </location>
</feature>
<feature type="compositionally biased region" description="Basic and acidic residues" evidence="5">
    <location>
        <begin position="99"/>
        <end position="113"/>
    </location>
</feature>
<evidence type="ECO:0000259" key="6">
    <source>
        <dbReference type="SMART" id="SM01135"/>
    </source>
</evidence>
<feature type="domain" description="DIRP" evidence="6">
    <location>
        <begin position="372"/>
        <end position="474"/>
    </location>
</feature>
<feature type="compositionally biased region" description="Polar residues" evidence="5">
    <location>
        <begin position="777"/>
        <end position="804"/>
    </location>
</feature>
<feature type="compositionally biased region" description="Gly residues" evidence="5">
    <location>
        <begin position="763"/>
        <end position="773"/>
    </location>
</feature>
<feature type="compositionally biased region" description="Basic and acidic residues" evidence="5">
    <location>
        <begin position="49"/>
        <end position="62"/>
    </location>
</feature>
<feature type="region of interest" description="Disordered" evidence="5">
    <location>
        <begin position="1"/>
        <end position="69"/>
    </location>
</feature>
<keyword evidence="8" id="KW-1185">Reference proteome</keyword>
<dbReference type="EMBL" id="GL377612">
    <property type="protein sequence ID" value="EFJ17709.1"/>
    <property type="molecule type" value="Genomic_DNA"/>
</dbReference>
<comment type="subcellular location">
    <subcellularLocation>
        <location evidence="1">Nucleus</location>
    </subcellularLocation>
</comment>
<keyword evidence="3" id="KW-0539">Nucleus</keyword>
<dbReference type="PANTHER" id="PTHR21689">
    <property type="entry name" value="LIN-9"/>
    <property type="match status" value="1"/>
</dbReference>
<dbReference type="eggNOG" id="KOG1019">
    <property type="taxonomic scope" value="Eukaryota"/>
</dbReference>
<reference evidence="7 8" key="1">
    <citation type="journal article" date="2011" name="Science">
        <title>The Selaginella genome identifies genetic changes associated with the evolution of vascular plants.</title>
        <authorList>
            <person name="Banks J.A."/>
            <person name="Nishiyama T."/>
            <person name="Hasebe M."/>
            <person name="Bowman J.L."/>
            <person name="Gribskov M."/>
            <person name="dePamphilis C."/>
            <person name="Albert V.A."/>
            <person name="Aono N."/>
            <person name="Aoyama T."/>
            <person name="Ambrose B.A."/>
            <person name="Ashton N.W."/>
            <person name="Axtell M.J."/>
            <person name="Barker E."/>
            <person name="Barker M.S."/>
            <person name="Bennetzen J.L."/>
            <person name="Bonawitz N.D."/>
            <person name="Chapple C."/>
            <person name="Cheng C."/>
            <person name="Correa L.G."/>
            <person name="Dacre M."/>
            <person name="DeBarry J."/>
            <person name="Dreyer I."/>
            <person name="Elias M."/>
            <person name="Engstrom E.M."/>
            <person name="Estelle M."/>
            <person name="Feng L."/>
            <person name="Finet C."/>
            <person name="Floyd S.K."/>
            <person name="Frommer W.B."/>
            <person name="Fujita T."/>
            <person name="Gramzow L."/>
            <person name="Gutensohn M."/>
            <person name="Harholt J."/>
            <person name="Hattori M."/>
            <person name="Heyl A."/>
            <person name="Hirai T."/>
            <person name="Hiwatashi Y."/>
            <person name="Ishikawa M."/>
            <person name="Iwata M."/>
            <person name="Karol K.G."/>
            <person name="Koehler B."/>
            <person name="Kolukisaoglu U."/>
            <person name="Kubo M."/>
            <person name="Kurata T."/>
            <person name="Lalonde S."/>
            <person name="Li K."/>
            <person name="Li Y."/>
            <person name="Litt A."/>
            <person name="Lyons E."/>
            <person name="Manning G."/>
            <person name="Maruyama T."/>
            <person name="Michael T.P."/>
            <person name="Mikami K."/>
            <person name="Miyazaki S."/>
            <person name="Morinaga S."/>
            <person name="Murata T."/>
            <person name="Mueller-Roeber B."/>
            <person name="Nelson D.R."/>
            <person name="Obara M."/>
            <person name="Oguri Y."/>
            <person name="Olmstead R.G."/>
            <person name="Onodera N."/>
            <person name="Petersen B.L."/>
            <person name="Pils B."/>
            <person name="Prigge M."/>
            <person name="Rensing S.A."/>
            <person name="Riano-Pachon D.M."/>
            <person name="Roberts A.W."/>
            <person name="Sato Y."/>
            <person name="Scheller H.V."/>
            <person name="Schulz B."/>
            <person name="Schulz C."/>
            <person name="Shakirov E.V."/>
            <person name="Shibagaki N."/>
            <person name="Shinohara N."/>
            <person name="Shippen D.E."/>
            <person name="Soerensen I."/>
            <person name="Sotooka R."/>
            <person name="Sugimoto N."/>
            <person name="Sugita M."/>
            <person name="Sumikawa N."/>
            <person name="Tanurdzic M."/>
            <person name="Theissen G."/>
            <person name="Ulvskov P."/>
            <person name="Wakazuki S."/>
            <person name="Weng J.K."/>
            <person name="Willats W.W."/>
            <person name="Wipf D."/>
            <person name="Wolf P.G."/>
            <person name="Yang L."/>
            <person name="Zimmer A.D."/>
            <person name="Zhu Q."/>
            <person name="Mitros T."/>
            <person name="Hellsten U."/>
            <person name="Loque D."/>
            <person name="Otillar R."/>
            <person name="Salamov A."/>
            <person name="Schmutz J."/>
            <person name="Shapiro H."/>
            <person name="Lindquist E."/>
            <person name="Lucas S."/>
            <person name="Rokhsar D."/>
            <person name="Grigoriev I.V."/>
        </authorList>
    </citation>
    <scope>NUCLEOTIDE SEQUENCE [LARGE SCALE GENOMIC DNA]</scope>
</reference>
<dbReference type="SMART" id="SM01135">
    <property type="entry name" value="DIRP"/>
    <property type="match status" value="1"/>
</dbReference>
<dbReference type="GO" id="GO:0017053">
    <property type="term" value="C:transcription repressor complex"/>
    <property type="evidence" value="ECO:0007669"/>
    <property type="project" value="InterPro"/>
</dbReference>
<dbReference type="GO" id="GO:0003677">
    <property type="term" value="F:DNA binding"/>
    <property type="evidence" value="ECO:0000318"/>
    <property type="project" value="GO_Central"/>
</dbReference>
<dbReference type="GO" id="GO:0006351">
    <property type="term" value="P:DNA-templated transcription"/>
    <property type="evidence" value="ECO:0007669"/>
    <property type="project" value="InterPro"/>
</dbReference>